<comment type="caution">
    <text evidence="16">The sequence shown here is derived from an EMBL/GenBank/DDBJ whole genome shotgun (WGS) entry which is preliminary data.</text>
</comment>
<evidence type="ECO:0000256" key="12">
    <source>
        <dbReference type="PROSITE-ProRule" id="PRU10141"/>
    </source>
</evidence>
<evidence type="ECO:0000256" key="4">
    <source>
        <dbReference type="ARBA" id="ARBA00022692"/>
    </source>
</evidence>
<dbReference type="InterPro" id="IPR008271">
    <property type="entry name" value="Ser/Thr_kinase_AS"/>
</dbReference>
<evidence type="ECO:0000256" key="10">
    <source>
        <dbReference type="ARBA" id="ARBA00023136"/>
    </source>
</evidence>
<gene>
    <name evidence="16" type="ORF">Tsubulata_024470</name>
</gene>
<dbReference type="InterPro" id="IPR001245">
    <property type="entry name" value="Ser-Thr/Tyr_kinase_cat_dom"/>
</dbReference>
<feature type="binding site" evidence="12">
    <location>
        <position position="533"/>
    </location>
    <ligand>
        <name>ATP</name>
        <dbReference type="ChEBI" id="CHEBI:30616"/>
    </ligand>
</feature>
<dbReference type="Gene3D" id="3.30.200.20">
    <property type="entry name" value="Phosphorylase Kinase, domain 1"/>
    <property type="match status" value="1"/>
</dbReference>
<evidence type="ECO:0000313" key="16">
    <source>
        <dbReference type="EMBL" id="KAJ4834599.1"/>
    </source>
</evidence>
<organism evidence="16 17">
    <name type="scientific">Turnera subulata</name>
    <dbReference type="NCBI Taxonomy" id="218843"/>
    <lineage>
        <taxon>Eukaryota</taxon>
        <taxon>Viridiplantae</taxon>
        <taxon>Streptophyta</taxon>
        <taxon>Embryophyta</taxon>
        <taxon>Tracheophyta</taxon>
        <taxon>Spermatophyta</taxon>
        <taxon>Magnoliopsida</taxon>
        <taxon>eudicotyledons</taxon>
        <taxon>Gunneridae</taxon>
        <taxon>Pentapetalae</taxon>
        <taxon>rosids</taxon>
        <taxon>fabids</taxon>
        <taxon>Malpighiales</taxon>
        <taxon>Passifloraceae</taxon>
        <taxon>Turnera</taxon>
    </lineage>
</organism>
<evidence type="ECO:0000256" key="2">
    <source>
        <dbReference type="ARBA" id="ARBA00022527"/>
    </source>
</evidence>
<keyword evidence="10 13" id="KW-0472">Membrane</keyword>
<proteinExistence type="predicted"/>
<dbReference type="Proteomes" id="UP001141552">
    <property type="component" value="Unassembled WGS sequence"/>
</dbReference>
<dbReference type="FunFam" id="1.10.510.10:FF:000252">
    <property type="entry name" value="Receptor-like protein kinase FERONIA"/>
    <property type="match status" value="1"/>
</dbReference>
<dbReference type="Gene3D" id="1.10.510.10">
    <property type="entry name" value="Transferase(Phosphotransferase) domain 1"/>
    <property type="match status" value="1"/>
</dbReference>
<keyword evidence="3" id="KW-0808">Transferase</keyword>
<dbReference type="PROSITE" id="PS50011">
    <property type="entry name" value="PROTEIN_KINASE_DOM"/>
    <property type="match status" value="1"/>
</dbReference>
<dbReference type="FunFam" id="2.60.120.430:FF:000005">
    <property type="entry name" value="Putative receptor-like protein kinase"/>
    <property type="match status" value="1"/>
</dbReference>
<dbReference type="InterPro" id="IPR017441">
    <property type="entry name" value="Protein_kinase_ATP_BS"/>
</dbReference>
<dbReference type="Gene3D" id="2.60.120.430">
    <property type="entry name" value="Galactose-binding lectin"/>
    <property type="match status" value="2"/>
</dbReference>
<name>A0A9Q0JAR3_9ROSI</name>
<accession>A0A9Q0JAR3</accession>
<keyword evidence="17" id="KW-1185">Reference proteome</keyword>
<dbReference type="PANTHER" id="PTHR48006">
    <property type="entry name" value="LEUCINE-RICH REPEAT-CONTAINING PROTEIN DDB_G0281931-RELATED"/>
    <property type="match status" value="1"/>
</dbReference>
<dbReference type="SUPFAM" id="SSF56112">
    <property type="entry name" value="Protein kinase-like (PK-like)"/>
    <property type="match status" value="1"/>
</dbReference>
<evidence type="ECO:0000256" key="9">
    <source>
        <dbReference type="ARBA" id="ARBA00022989"/>
    </source>
</evidence>
<dbReference type="Pfam" id="PF12819">
    <property type="entry name" value="Malectin_like"/>
    <property type="match status" value="1"/>
</dbReference>
<protein>
    <recommendedName>
        <fullName evidence="15">Protein kinase domain-containing protein</fullName>
    </recommendedName>
</protein>
<dbReference type="GO" id="GO:0004674">
    <property type="term" value="F:protein serine/threonine kinase activity"/>
    <property type="evidence" value="ECO:0007669"/>
    <property type="project" value="UniProtKB-KW"/>
</dbReference>
<dbReference type="PROSITE" id="PS00107">
    <property type="entry name" value="PROTEIN_KINASE_ATP"/>
    <property type="match status" value="1"/>
</dbReference>
<dbReference type="CDD" id="cd14066">
    <property type="entry name" value="STKc_IRAK"/>
    <property type="match status" value="1"/>
</dbReference>
<dbReference type="SMART" id="SM00220">
    <property type="entry name" value="S_TKc"/>
    <property type="match status" value="1"/>
</dbReference>
<evidence type="ECO:0000256" key="7">
    <source>
        <dbReference type="ARBA" id="ARBA00022777"/>
    </source>
</evidence>
<dbReference type="InterPro" id="IPR024788">
    <property type="entry name" value="Malectin-like_Carb-bd_dom"/>
</dbReference>
<dbReference type="PROSITE" id="PS00108">
    <property type="entry name" value="PROTEIN_KINASE_ST"/>
    <property type="match status" value="1"/>
</dbReference>
<feature type="transmembrane region" description="Helical" evidence="13">
    <location>
        <begin position="423"/>
        <end position="444"/>
    </location>
</feature>
<feature type="domain" description="Protein kinase" evidence="15">
    <location>
        <begin position="505"/>
        <end position="777"/>
    </location>
</feature>
<comment type="subcellular location">
    <subcellularLocation>
        <location evidence="1">Membrane</location>
        <topology evidence="1">Single-pass type I membrane protein</topology>
    </subcellularLocation>
</comment>
<keyword evidence="8 12" id="KW-0067">ATP-binding</keyword>
<evidence type="ECO:0000256" key="14">
    <source>
        <dbReference type="SAM" id="SignalP"/>
    </source>
</evidence>
<dbReference type="PANTHER" id="PTHR48006:SF100">
    <property type="entry name" value="LRR RECEPTOR-LIKE SERINE_THREONINE-KINASE-RELATED"/>
    <property type="match status" value="1"/>
</dbReference>
<dbReference type="Pfam" id="PF07714">
    <property type="entry name" value="PK_Tyr_Ser-Thr"/>
    <property type="match status" value="1"/>
</dbReference>
<dbReference type="FunFam" id="3.30.200.20:FF:000039">
    <property type="entry name" value="receptor-like protein kinase FERONIA"/>
    <property type="match status" value="1"/>
</dbReference>
<feature type="chain" id="PRO_5040423672" description="Protein kinase domain-containing protein" evidence="14">
    <location>
        <begin position="32"/>
        <end position="850"/>
    </location>
</feature>
<dbReference type="InterPro" id="IPR011009">
    <property type="entry name" value="Kinase-like_dom_sf"/>
</dbReference>
<dbReference type="InterPro" id="IPR051824">
    <property type="entry name" value="LRR_Rcpt-Like_S/T_Kinase"/>
</dbReference>
<keyword evidence="9 13" id="KW-1133">Transmembrane helix</keyword>
<evidence type="ECO:0000256" key="11">
    <source>
        <dbReference type="ARBA" id="ARBA00023180"/>
    </source>
</evidence>
<keyword evidence="7" id="KW-0418">Kinase</keyword>
<sequence>MARIQNHKPQSFLPFLLFLLQLSSLLLPSSSYNLPDKYFINCGSDANITLPPRVFTGDLGSSNSGSFTFTKESSSPVKEDDNSTATQPLYQTARLFRKESFYGFQIDSNGTYLVRLHFFAFSSSPTNLSTAVFDVWASGLPLLRNFTVQNNSNSPVIKEFFLTIGIGEFQVIFSPQRATFSFVNAIEVFLAPESFIPPATTYVSLDRSNGTDYEGILSKALHTIHRINVGGSIVSPDQDTLGRNWIPDDRYLYNPDTARNSSMFAGQLSYLQGESRDIAPDYVYKTAKVMNIDKSGPSGRDVFINMTWSFNVNKDVRHFVRVHFCDFFSISLSFLQFNLYIYANFSSEINPYERVSKIAAPFHIDFVVDSDQSGLMNISIGPPQGSTSINSTSFLNGLEIMEIIGESDSQDNTSKHSKVNVPLVVGSVVGGLGALCILAVVVWLRLKFKRPKAVETVDWTAMPVYRGGSSQDRTLEGSIMASPVPNLNLELRISLAEIEAATNNFDLKMKIGRGGFGIVYKGTLENGTKVAVKRGEPGSGQGLPEFQTEILVLSKIRHRHLVSLIGYCDEKSEMILVYEFMENGTLRDHLYKSALPPLSWKQRLEICIGAANGLHYLHRGAAGGFIHRDVKSTNILLDENYVAKVADFGLSRLGGPDQTHVSTGVKGTFGYLDPDYFRTQLLTEKSDVYSFGVVLLEVLCARPALDTSLPPEQVNLAEWALFCKQKATLDEIVDPSIKSQIDPNSMRKFVETAEKCLQECGTDRCTMSDVLWDLEYSLQLQNTATRRETHEDSSSVINDASAAFVLPNARRLPSLDMTATDGDDMPTLSEDSAYTLDSEVFSQLKIEDAR</sequence>
<evidence type="ECO:0000256" key="3">
    <source>
        <dbReference type="ARBA" id="ARBA00022679"/>
    </source>
</evidence>
<evidence type="ECO:0000256" key="13">
    <source>
        <dbReference type="SAM" id="Phobius"/>
    </source>
</evidence>
<dbReference type="AlphaFoldDB" id="A0A9Q0JAR3"/>
<evidence type="ECO:0000256" key="5">
    <source>
        <dbReference type="ARBA" id="ARBA00022729"/>
    </source>
</evidence>
<dbReference type="GO" id="GO:0016020">
    <property type="term" value="C:membrane"/>
    <property type="evidence" value="ECO:0007669"/>
    <property type="project" value="UniProtKB-SubCell"/>
</dbReference>
<evidence type="ECO:0000313" key="17">
    <source>
        <dbReference type="Proteomes" id="UP001141552"/>
    </source>
</evidence>
<evidence type="ECO:0000256" key="6">
    <source>
        <dbReference type="ARBA" id="ARBA00022741"/>
    </source>
</evidence>
<reference evidence="16" key="1">
    <citation type="submission" date="2022-02" db="EMBL/GenBank/DDBJ databases">
        <authorList>
            <person name="Henning P.M."/>
            <person name="McCubbin A.G."/>
            <person name="Shore J.S."/>
        </authorList>
    </citation>
    <scope>NUCLEOTIDE SEQUENCE</scope>
    <source>
        <strain evidence="16">F60SS</strain>
        <tissue evidence="16">Leaves</tissue>
    </source>
</reference>
<keyword evidence="11" id="KW-0325">Glycoprotein</keyword>
<dbReference type="OrthoDB" id="1928639at2759"/>
<evidence type="ECO:0000256" key="8">
    <source>
        <dbReference type="ARBA" id="ARBA00022840"/>
    </source>
</evidence>
<evidence type="ECO:0000259" key="15">
    <source>
        <dbReference type="PROSITE" id="PS50011"/>
    </source>
</evidence>
<keyword evidence="6 12" id="KW-0547">Nucleotide-binding</keyword>
<evidence type="ECO:0000256" key="1">
    <source>
        <dbReference type="ARBA" id="ARBA00004479"/>
    </source>
</evidence>
<feature type="signal peptide" evidence="14">
    <location>
        <begin position="1"/>
        <end position="31"/>
    </location>
</feature>
<dbReference type="InterPro" id="IPR000719">
    <property type="entry name" value="Prot_kinase_dom"/>
</dbReference>
<dbReference type="GO" id="GO:0005524">
    <property type="term" value="F:ATP binding"/>
    <property type="evidence" value="ECO:0007669"/>
    <property type="project" value="UniProtKB-UniRule"/>
</dbReference>
<dbReference type="EMBL" id="JAKUCV010004660">
    <property type="protein sequence ID" value="KAJ4834599.1"/>
    <property type="molecule type" value="Genomic_DNA"/>
</dbReference>
<keyword evidence="2" id="KW-0723">Serine/threonine-protein kinase</keyword>
<keyword evidence="5 14" id="KW-0732">Signal</keyword>
<dbReference type="FunFam" id="2.60.120.430:FF:000013">
    <property type="entry name" value="Putative receptor-like protein kinase"/>
    <property type="match status" value="1"/>
</dbReference>
<keyword evidence="4 13" id="KW-0812">Transmembrane</keyword>
<reference evidence="16" key="2">
    <citation type="journal article" date="2023" name="Plants (Basel)">
        <title>Annotation of the Turnera subulata (Passifloraceae) Draft Genome Reveals the S-Locus Evolved after the Divergence of Turneroideae from Passifloroideae in a Stepwise Manner.</title>
        <authorList>
            <person name="Henning P.M."/>
            <person name="Roalson E.H."/>
            <person name="Mir W."/>
            <person name="McCubbin A.G."/>
            <person name="Shore J.S."/>
        </authorList>
    </citation>
    <scope>NUCLEOTIDE SEQUENCE</scope>
    <source>
        <strain evidence="16">F60SS</strain>
    </source>
</reference>